<organism evidence="1 2">
    <name type="scientific">Ancylostoma duodenale</name>
    <dbReference type="NCBI Taxonomy" id="51022"/>
    <lineage>
        <taxon>Eukaryota</taxon>
        <taxon>Metazoa</taxon>
        <taxon>Ecdysozoa</taxon>
        <taxon>Nematoda</taxon>
        <taxon>Chromadorea</taxon>
        <taxon>Rhabditida</taxon>
        <taxon>Rhabditina</taxon>
        <taxon>Rhabditomorpha</taxon>
        <taxon>Strongyloidea</taxon>
        <taxon>Ancylostomatidae</taxon>
        <taxon>Ancylostomatinae</taxon>
        <taxon>Ancylostoma</taxon>
    </lineage>
</organism>
<evidence type="ECO:0000313" key="1">
    <source>
        <dbReference type="EMBL" id="KIH66202.1"/>
    </source>
</evidence>
<sequence length="27" mass="3239">MRPLLGMYLFILSIIYKTNSYRLFIDG</sequence>
<proteinExistence type="predicted"/>
<keyword evidence="2" id="KW-1185">Reference proteome</keyword>
<dbReference type="EMBL" id="KN727220">
    <property type="protein sequence ID" value="KIH66202.1"/>
    <property type="molecule type" value="Genomic_DNA"/>
</dbReference>
<evidence type="ECO:0000313" key="2">
    <source>
        <dbReference type="Proteomes" id="UP000054047"/>
    </source>
</evidence>
<dbReference type="AlphaFoldDB" id="A0A0C2DTS0"/>
<reference evidence="1 2" key="1">
    <citation type="submission" date="2013-12" db="EMBL/GenBank/DDBJ databases">
        <title>Draft genome of the parsitic nematode Ancylostoma duodenale.</title>
        <authorList>
            <person name="Mitreva M."/>
        </authorList>
    </citation>
    <scope>NUCLEOTIDE SEQUENCE [LARGE SCALE GENOMIC DNA]</scope>
    <source>
        <strain evidence="1 2">Zhejiang</strain>
    </source>
</reference>
<protein>
    <submittedName>
        <fullName evidence="1">Uncharacterized protein</fullName>
    </submittedName>
</protein>
<accession>A0A0C2DTS0</accession>
<name>A0A0C2DTS0_9BILA</name>
<gene>
    <name evidence="1" type="ORF">ANCDUO_03472</name>
</gene>
<dbReference type="Proteomes" id="UP000054047">
    <property type="component" value="Unassembled WGS sequence"/>
</dbReference>